<dbReference type="InterPro" id="IPR036388">
    <property type="entry name" value="WH-like_DNA-bd_sf"/>
</dbReference>
<dbReference type="Pfam" id="PF12840">
    <property type="entry name" value="HTH_20"/>
    <property type="match status" value="1"/>
</dbReference>
<organism evidence="1 2">
    <name type="scientific">candidate division MSBL1 archaeon SCGC-AAA382A20</name>
    <dbReference type="NCBI Taxonomy" id="1698280"/>
    <lineage>
        <taxon>Archaea</taxon>
        <taxon>Methanobacteriati</taxon>
        <taxon>Methanobacteriota</taxon>
        <taxon>candidate division MSBL1</taxon>
    </lineage>
</organism>
<dbReference type="EMBL" id="LHYE01000008">
    <property type="protein sequence ID" value="KXB07440.1"/>
    <property type="molecule type" value="Genomic_DNA"/>
</dbReference>
<dbReference type="CDD" id="cd00090">
    <property type="entry name" value="HTH_ARSR"/>
    <property type="match status" value="1"/>
</dbReference>
<gene>
    <name evidence="1" type="ORF">AKJ51_01270</name>
</gene>
<sequence>MCNNHGRENRCGKFGERIRKLKGLTKALHCPTRWDIIDIIGRGEAKTKEIRQGMKNRGYGLSNPGLYYHLSELKDAGVIEVSGYVEEGRGAPEKKWKLAREKIEIDLVGSGE</sequence>
<protein>
    <recommendedName>
        <fullName evidence="3">ArsR family transcriptional regulator</fullName>
    </recommendedName>
</protein>
<comment type="caution">
    <text evidence="1">The sequence shown here is derived from an EMBL/GenBank/DDBJ whole genome shotgun (WGS) entry which is preliminary data.</text>
</comment>
<dbReference type="Gene3D" id="1.10.10.10">
    <property type="entry name" value="Winged helix-like DNA-binding domain superfamily/Winged helix DNA-binding domain"/>
    <property type="match status" value="1"/>
</dbReference>
<reference evidence="1 2" key="1">
    <citation type="journal article" date="2016" name="Sci. Rep.">
        <title>Metabolic traits of an uncultured archaeal lineage -MSBL1- from brine pools of the Red Sea.</title>
        <authorList>
            <person name="Mwirichia R."/>
            <person name="Alam I."/>
            <person name="Rashid M."/>
            <person name="Vinu M."/>
            <person name="Ba-Alawi W."/>
            <person name="Anthony Kamau A."/>
            <person name="Kamanda Ngugi D."/>
            <person name="Goker M."/>
            <person name="Klenk H.P."/>
            <person name="Bajic V."/>
            <person name="Stingl U."/>
        </authorList>
    </citation>
    <scope>NUCLEOTIDE SEQUENCE [LARGE SCALE GENOMIC DNA]</scope>
    <source>
        <strain evidence="1">SCGC-AAA382A20</strain>
    </source>
</reference>
<dbReference type="AlphaFoldDB" id="A0A133VM02"/>
<proteinExistence type="predicted"/>
<evidence type="ECO:0000313" key="1">
    <source>
        <dbReference type="EMBL" id="KXB07440.1"/>
    </source>
</evidence>
<dbReference type="Proteomes" id="UP000070263">
    <property type="component" value="Unassembled WGS sequence"/>
</dbReference>
<dbReference type="SUPFAM" id="SSF46785">
    <property type="entry name" value="Winged helix' DNA-binding domain"/>
    <property type="match status" value="1"/>
</dbReference>
<dbReference type="InterPro" id="IPR011991">
    <property type="entry name" value="ArsR-like_HTH"/>
</dbReference>
<accession>A0A133VM02</accession>
<dbReference type="InterPro" id="IPR036390">
    <property type="entry name" value="WH_DNA-bd_sf"/>
</dbReference>
<evidence type="ECO:0000313" key="2">
    <source>
        <dbReference type="Proteomes" id="UP000070263"/>
    </source>
</evidence>
<evidence type="ECO:0008006" key="3">
    <source>
        <dbReference type="Google" id="ProtNLM"/>
    </source>
</evidence>
<name>A0A133VM02_9EURY</name>
<keyword evidence="2" id="KW-1185">Reference proteome</keyword>